<sequence>MSNPVSINNSNGINGNNEPYVSPSSKVGTSPSSSPVSSKSSFDVNRKNKTIIVKNLLNRSNSGTSFTLGSRRTYPSSPIPSFASPLHNGDLDNDLSDHEKIPDSPKANHLSNSSIINKEHSNSTSSNSSQSEGFSSSLGGNGLINNSNSSNQHVNGDSAYIDRTLWTVRSLKEHPEIQDIMERVKPISRSIALSQTYASEETLLKHDPLIGHDTMLLLILQHLQYEGLSSSKKILEEEANVKYPDYAINESRLVSILRAAIKDSDKIYSLTLDEKKDSLLQLEEHLAFLGLLKEEQIEVGEDVNIYDEPENSNIIYSEEKEDKNKNNDKDTTTAATGATGGNTSSPQLTMSPSNSASSMGSNANLLSSSSGMSKDSSLSLSSLSLSGKSGTPIEPIKSIKAASLNKLVILLTPEKNHDLEYAKTFLLTYQSFTTPEKLLQKLIQRYHVPQKQGQTEFEWRKIAVPIQLRVVNILKTWIKDYFSDFNDKLIQTVKSFCESLRHDGNNALSNRISDTLNRKIKGLADDDEHGGSEKSKSIFTTPAPEPKVPKNIWSQTLNIFDIDDEEIARQLTLMDFEIFYNIKATELLNQSWNKPKLRSRSPNVLILINRFNEISQWTASRILDFPRIKDRSRIMARFIKIAEYCMRSLNNFNTSMAILSGLNAASVHRLKFTKEEMPKHTQQVYTELQAQLSSNSAYKEYRAILSKSNPPCLPYLGVYLTDLTFFEEGNPDYIQGFINFSKRKLIYNSISNVQSFQNTKYNLQPVYQIATLLKNLPRSDEDKLYHKSMAYEPRNKERSEIL</sequence>
<dbReference type="GO" id="GO:0007265">
    <property type="term" value="P:Ras protein signal transduction"/>
    <property type="evidence" value="ECO:0007669"/>
    <property type="project" value="TreeGrafter"/>
</dbReference>
<dbReference type="PROSITE" id="PS50212">
    <property type="entry name" value="RASGEF_NTER"/>
    <property type="match status" value="1"/>
</dbReference>
<feature type="compositionally biased region" description="Low complexity" evidence="3">
    <location>
        <begin position="122"/>
        <end position="151"/>
    </location>
</feature>
<dbReference type="SMART" id="SM00229">
    <property type="entry name" value="RasGEFN"/>
    <property type="match status" value="1"/>
</dbReference>
<dbReference type="Proteomes" id="UP000695562">
    <property type="component" value="Unassembled WGS sequence"/>
</dbReference>
<organism evidence="6 7">
    <name type="scientific">Polysphondylium violaceum</name>
    <dbReference type="NCBI Taxonomy" id="133409"/>
    <lineage>
        <taxon>Eukaryota</taxon>
        <taxon>Amoebozoa</taxon>
        <taxon>Evosea</taxon>
        <taxon>Eumycetozoa</taxon>
        <taxon>Dictyostelia</taxon>
        <taxon>Dictyosteliales</taxon>
        <taxon>Dictyosteliaceae</taxon>
        <taxon>Polysphondylium</taxon>
    </lineage>
</organism>
<dbReference type="PANTHER" id="PTHR23113">
    <property type="entry name" value="GUANINE NUCLEOTIDE EXCHANGE FACTOR"/>
    <property type="match status" value="1"/>
</dbReference>
<keyword evidence="1 2" id="KW-0344">Guanine-nucleotide releasing factor</keyword>
<dbReference type="PROSITE" id="PS50009">
    <property type="entry name" value="RASGEF_CAT"/>
    <property type="match status" value="1"/>
</dbReference>
<dbReference type="SUPFAM" id="SSF48366">
    <property type="entry name" value="Ras GEF"/>
    <property type="match status" value="1"/>
</dbReference>
<dbReference type="GO" id="GO:0005085">
    <property type="term" value="F:guanyl-nucleotide exchange factor activity"/>
    <property type="evidence" value="ECO:0007669"/>
    <property type="project" value="UniProtKB-KW"/>
</dbReference>
<reference evidence="6" key="1">
    <citation type="submission" date="2020-01" db="EMBL/GenBank/DDBJ databases">
        <title>Development of genomics and gene disruption for Polysphondylium violaceum indicates a role for the polyketide synthase stlB in stalk morphogenesis.</title>
        <authorList>
            <person name="Narita B."/>
            <person name="Kawabe Y."/>
            <person name="Kin K."/>
            <person name="Saito T."/>
            <person name="Gibbs R."/>
            <person name="Kuspa A."/>
            <person name="Muzny D."/>
            <person name="Queller D."/>
            <person name="Richards S."/>
            <person name="Strassman J."/>
            <person name="Sucgang R."/>
            <person name="Worley K."/>
            <person name="Schaap P."/>
        </authorList>
    </citation>
    <scope>NUCLEOTIDE SEQUENCE</scope>
    <source>
        <strain evidence="6">QSvi11</strain>
    </source>
</reference>
<dbReference type="CDD" id="cd00155">
    <property type="entry name" value="RasGEF"/>
    <property type="match status" value="1"/>
</dbReference>
<dbReference type="GO" id="GO:0005886">
    <property type="term" value="C:plasma membrane"/>
    <property type="evidence" value="ECO:0007669"/>
    <property type="project" value="TreeGrafter"/>
</dbReference>
<dbReference type="OrthoDB" id="10254377at2759"/>
<evidence type="ECO:0008006" key="8">
    <source>
        <dbReference type="Google" id="ProtNLM"/>
    </source>
</evidence>
<keyword evidence="7" id="KW-1185">Reference proteome</keyword>
<dbReference type="InterPro" id="IPR008937">
    <property type="entry name" value="Ras-like_GEF"/>
</dbReference>
<evidence type="ECO:0000313" key="6">
    <source>
        <dbReference type="EMBL" id="KAF2071514.1"/>
    </source>
</evidence>
<feature type="compositionally biased region" description="Polar residues" evidence="3">
    <location>
        <begin position="62"/>
        <end position="76"/>
    </location>
</feature>
<feature type="compositionally biased region" description="Low complexity" evidence="3">
    <location>
        <begin position="1"/>
        <end position="41"/>
    </location>
</feature>
<evidence type="ECO:0000256" key="2">
    <source>
        <dbReference type="PROSITE-ProRule" id="PRU00168"/>
    </source>
</evidence>
<gene>
    <name evidence="6" type="ORF">CYY_007175</name>
</gene>
<dbReference type="Pfam" id="PF00618">
    <property type="entry name" value="RasGEF_N"/>
    <property type="match status" value="1"/>
</dbReference>
<proteinExistence type="predicted"/>
<evidence type="ECO:0000256" key="1">
    <source>
        <dbReference type="ARBA" id="ARBA00022658"/>
    </source>
</evidence>
<protein>
    <recommendedName>
        <fullName evidence="8">Ras guanine nucleotide exchange factor</fullName>
    </recommendedName>
</protein>
<dbReference type="Pfam" id="PF00617">
    <property type="entry name" value="RasGEF"/>
    <property type="match status" value="1"/>
</dbReference>
<dbReference type="InterPro" id="IPR001895">
    <property type="entry name" value="RASGEF_cat_dom"/>
</dbReference>
<evidence type="ECO:0000256" key="3">
    <source>
        <dbReference type="SAM" id="MobiDB-lite"/>
    </source>
</evidence>
<comment type="caution">
    <text evidence="6">The sequence shown here is derived from an EMBL/GenBank/DDBJ whole genome shotgun (WGS) entry which is preliminary data.</text>
</comment>
<accession>A0A8J4PPZ1</accession>
<feature type="domain" description="Ras-GEF" evidence="4">
    <location>
        <begin position="563"/>
        <end position="794"/>
    </location>
</feature>
<feature type="region of interest" description="Disordered" evidence="3">
    <location>
        <begin position="317"/>
        <end position="370"/>
    </location>
</feature>
<dbReference type="PROSITE" id="PS50896">
    <property type="entry name" value="LISH"/>
    <property type="match status" value="1"/>
</dbReference>
<dbReference type="InterPro" id="IPR006594">
    <property type="entry name" value="LisH"/>
</dbReference>
<name>A0A8J4PPZ1_9MYCE</name>
<dbReference type="AlphaFoldDB" id="A0A8J4PPZ1"/>
<feature type="compositionally biased region" description="Basic and acidic residues" evidence="3">
    <location>
        <begin position="317"/>
        <end position="331"/>
    </location>
</feature>
<dbReference type="CDD" id="cd06224">
    <property type="entry name" value="REM"/>
    <property type="match status" value="1"/>
</dbReference>
<dbReference type="Gene3D" id="1.10.840.10">
    <property type="entry name" value="Ras guanine-nucleotide exchange factors catalytic domain"/>
    <property type="match status" value="1"/>
</dbReference>
<dbReference type="Gene3D" id="1.20.870.10">
    <property type="entry name" value="Son of sevenless (SoS) protein Chain: S domain 1"/>
    <property type="match status" value="1"/>
</dbReference>
<feature type="region of interest" description="Disordered" evidence="3">
    <location>
        <begin position="62"/>
        <end position="155"/>
    </location>
</feature>
<feature type="region of interest" description="Disordered" evidence="3">
    <location>
        <begin position="523"/>
        <end position="547"/>
    </location>
</feature>
<dbReference type="InterPro" id="IPR023578">
    <property type="entry name" value="Ras_GEF_dom_sf"/>
</dbReference>
<evidence type="ECO:0000259" key="5">
    <source>
        <dbReference type="PROSITE" id="PS50212"/>
    </source>
</evidence>
<evidence type="ECO:0000259" key="4">
    <source>
        <dbReference type="PROSITE" id="PS50009"/>
    </source>
</evidence>
<dbReference type="PANTHER" id="PTHR23113:SF351">
    <property type="entry name" value="RAS GUANINE NUCLEOTIDE EXCHANGE FACTOR I-RELATED"/>
    <property type="match status" value="1"/>
</dbReference>
<dbReference type="EMBL" id="AJWJ01000367">
    <property type="protein sequence ID" value="KAF2071514.1"/>
    <property type="molecule type" value="Genomic_DNA"/>
</dbReference>
<feature type="domain" description="N-terminal Ras-GEF" evidence="5">
    <location>
        <begin position="395"/>
        <end position="520"/>
    </location>
</feature>
<dbReference type="InterPro" id="IPR036964">
    <property type="entry name" value="RASGEF_cat_dom_sf"/>
</dbReference>
<dbReference type="InterPro" id="IPR000651">
    <property type="entry name" value="Ras-like_Gua-exchang_fac_N"/>
</dbReference>
<dbReference type="SMART" id="SM00147">
    <property type="entry name" value="RasGEF"/>
    <property type="match status" value="1"/>
</dbReference>
<feature type="compositionally biased region" description="Low complexity" evidence="3">
    <location>
        <begin position="350"/>
        <end position="370"/>
    </location>
</feature>
<feature type="compositionally biased region" description="Low complexity" evidence="3">
    <location>
        <begin position="332"/>
        <end position="343"/>
    </location>
</feature>
<evidence type="ECO:0000313" key="7">
    <source>
        <dbReference type="Proteomes" id="UP000695562"/>
    </source>
</evidence>
<feature type="region of interest" description="Disordered" evidence="3">
    <location>
        <begin position="1"/>
        <end position="44"/>
    </location>
</feature>